<evidence type="ECO:0000256" key="1">
    <source>
        <dbReference type="SAM" id="MobiDB-lite"/>
    </source>
</evidence>
<dbReference type="EMBL" id="BJWL01000029">
    <property type="protein sequence ID" value="GFZ20971.1"/>
    <property type="molecule type" value="Genomic_DNA"/>
</dbReference>
<dbReference type="Proteomes" id="UP000585474">
    <property type="component" value="Unassembled WGS sequence"/>
</dbReference>
<dbReference type="AlphaFoldDB" id="A0A7J0HDC8"/>
<dbReference type="InterPro" id="IPR046341">
    <property type="entry name" value="SET_dom_sf"/>
</dbReference>
<evidence type="ECO:0000313" key="3">
    <source>
        <dbReference type="EMBL" id="GFZ20971.1"/>
    </source>
</evidence>
<organism evidence="3 4">
    <name type="scientific">Actinidia rufa</name>
    <dbReference type="NCBI Taxonomy" id="165716"/>
    <lineage>
        <taxon>Eukaryota</taxon>
        <taxon>Viridiplantae</taxon>
        <taxon>Streptophyta</taxon>
        <taxon>Embryophyta</taxon>
        <taxon>Tracheophyta</taxon>
        <taxon>Spermatophyta</taxon>
        <taxon>Magnoliopsida</taxon>
        <taxon>eudicotyledons</taxon>
        <taxon>Gunneridae</taxon>
        <taxon>Pentapetalae</taxon>
        <taxon>asterids</taxon>
        <taxon>Ericales</taxon>
        <taxon>Actinidiaceae</taxon>
        <taxon>Actinidia</taxon>
    </lineage>
</organism>
<dbReference type="SUPFAM" id="SSF82199">
    <property type="entry name" value="SET domain"/>
    <property type="match status" value="1"/>
</dbReference>
<reference evidence="3 4" key="1">
    <citation type="submission" date="2019-07" db="EMBL/GenBank/DDBJ databases">
        <title>De Novo Assembly of kiwifruit Actinidia rufa.</title>
        <authorList>
            <person name="Sugita-Konishi S."/>
            <person name="Sato K."/>
            <person name="Mori E."/>
            <person name="Abe Y."/>
            <person name="Kisaki G."/>
            <person name="Hamano K."/>
            <person name="Suezawa K."/>
            <person name="Otani M."/>
            <person name="Fukuda T."/>
            <person name="Manabe T."/>
            <person name="Gomi K."/>
            <person name="Tabuchi M."/>
            <person name="Akimitsu K."/>
            <person name="Kataoka I."/>
        </authorList>
    </citation>
    <scope>NUCLEOTIDE SEQUENCE [LARGE SCALE GENOMIC DNA]</scope>
    <source>
        <strain evidence="4">cv. Fuchu</strain>
    </source>
</reference>
<dbReference type="InterPro" id="IPR044238">
    <property type="entry name" value="ASHR2-like"/>
</dbReference>
<dbReference type="CDD" id="cd20071">
    <property type="entry name" value="SET_SMYD"/>
    <property type="match status" value="1"/>
</dbReference>
<gene>
    <name evidence="3" type="ORF">Acr_29g0001330</name>
</gene>
<evidence type="ECO:0000313" key="4">
    <source>
        <dbReference type="Proteomes" id="UP000585474"/>
    </source>
</evidence>
<dbReference type="Pfam" id="PF00856">
    <property type="entry name" value="SET"/>
    <property type="match status" value="1"/>
</dbReference>
<dbReference type="PANTHER" id="PTHR47420:SF3">
    <property type="entry name" value="HISTONE-LYSINE N-METHYLTRANSFERASE ASHR2"/>
    <property type="match status" value="1"/>
</dbReference>
<dbReference type="OrthoDB" id="265717at2759"/>
<evidence type="ECO:0000259" key="2">
    <source>
        <dbReference type="PROSITE" id="PS50280"/>
    </source>
</evidence>
<comment type="caution">
    <text evidence="3">The sequence shown here is derived from an EMBL/GenBank/DDBJ whole genome shotgun (WGS) entry which is preliminary data.</text>
</comment>
<sequence length="406" mass="44857">MCRIVLISKTGEKPLNPRTQHVVHGGGGDRREGEGTGRLQAPKSRRNLAQRLPHPHLLRPSFKPPTITSSAPPQLLLQLLQKLTAFNPLRRLLPLLLPPHPLLQPHLPLHRPRLLPHTLGLPIPPPPPIVAAAPHDRQVQARFLVAAYNLAAVSPSGFRTLLSLQGTEESPDAAAAAARLLHSLVSSLPPPASEFGFSPELTASLLAKDKLNAFGLMEPFSEDGERSVRAYGIYPNASFFNHDCLPNACRFDYVDASDAGGFNTNIIVRAIHDVPHGREICLSYFPVNLNYSERQRRLKEDYGFTCACDRCKVEANWVEEEGEAMDEDDDEVMEDEEDVGIEEEENDFPHAYFFLRYMCERKNCWGTLAPLPPVNGAPSSVMECNVCGTLKNDEVTMDGDGDSLEG</sequence>
<protein>
    <submittedName>
        <fullName evidence="3">ASH1-related protein 2</fullName>
    </submittedName>
</protein>
<accession>A0A7J0HDC8</accession>
<keyword evidence="4" id="KW-1185">Reference proteome</keyword>
<dbReference type="Gene3D" id="2.170.270.10">
    <property type="entry name" value="SET domain"/>
    <property type="match status" value="1"/>
</dbReference>
<dbReference type="PANTHER" id="PTHR47420">
    <property type="entry name" value="HISTONE-LYSINE N-METHYLTRANSFERASE ASHR2"/>
    <property type="match status" value="1"/>
</dbReference>
<name>A0A7J0HDC8_9ERIC</name>
<feature type="domain" description="SET" evidence="2">
    <location>
        <begin position="191"/>
        <end position="285"/>
    </location>
</feature>
<dbReference type="InterPro" id="IPR001214">
    <property type="entry name" value="SET_dom"/>
</dbReference>
<feature type="compositionally biased region" description="Basic residues" evidence="1">
    <location>
        <begin position="43"/>
        <end position="57"/>
    </location>
</feature>
<dbReference type="Gene3D" id="1.10.220.160">
    <property type="match status" value="1"/>
</dbReference>
<feature type="region of interest" description="Disordered" evidence="1">
    <location>
        <begin position="14"/>
        <end position="66"/>
    </location>
</feature>
<proteinExistence type="predicted"/>
<dbReference type="PROSITE" id="PS50280">
    <property type="entry name" value="SET"/>
    <property type="match status" value="1"/>
</dbReference>